<evidence type="ECO:0000259" key="7">
    <source>
        <dbReference type="PROSITE" id="PS50089"/>
    </source>
</evidence>
<dbReference type="InterPro" id="IPR013083">
    <property type="entry name" value="Znf_RING/FYVE/PHD"/>
</dbReference>
<comment type="pathway">
    <text evidence="1">Protein modification; protein ubiquitination.</text>
</comment>
<dbReference type="InterPro" id="IPR024766">
    <property type="entry name" value="Znf_RING_H2"/>
</dbReference>
<keyword evidence="3 6" id="KW-0863">Zinc-finger</keyword>
<dbReference type="Pfam" id="PF12678">
    <property type="entry name" value="zf-rbx1"/>
    <property type="match status" value="1"/>
</dbReference>
<dbReference type="GO" id="GO:0008270">
    <property type="term" value="F:zinc ion binding"/>
    <property type="evidence" value="ECO:0007669"/>
    <property type="project" value="UniProtKB-KW"/>
</dbReference>
<protein>
    <submittedName>
        <fullName evidence="8">OLC1v1020936C1</fullName>
    </submittedName>
</protein>
<dbReference type="Gene3D" id="3.30.40.10">
    <property type="entry name" value="Zinc/RING finger domain, C3HC4 (zinc finger)"/>
    <property type="match status" value="1"/>
</dbReference>
<evidence type="ECO:0000256" key="4">
    <source>
        <dbReference type="ARBA" id="ARBA00022786"/>
    </source>
</evidence>
<evidence type="ECO:0000256" key="1">
    <source>
        <dbReference type="ARBA" id="ARBA00004906"/>
    </source>
</evidence>
<dbReference type="GO" id="GO:0061630">
    <property type="term" value="F:ubiquitin protein ligase activity"/>
    <property type="evidence" value="ECO:0007669"/>
    <property type="project" value="TreeGrafter"/>
</dbReference>
<dbReference type="PANTHER" id="PTHR45969:SF81">
    <property type="entry name" value="OS08G0157400 PROTEIN"/>
    <property type="match status" value="1"/>
</dbReference>
<dbReference type="SMART" id="SM00184">
    <property type="entry name" value="RING"/>
    <property type="match status" value="1"/>
</dbReference>
<sequence>MGEELCGNIDPSLVTFPIPMSRLGAPTSVDAYSCPRNMANHKEDDDDEEKEEVCAVCLDKLYDNTLSNSSEEMNEVRQLLHSCRHSFHKVCLLALVAQGHHSCPLCRANFSAVNQTAAHHKFGPNEPRPANWDPWRLERMIYLFGEDVLF</sequence>
<proteinExistence type="predicted"/>
<keyword evidence="9" id="KW-1185">Reference proteome</keyword>
<keyword evidence="4" id="KW-0833">Ubl conjugation pathway</keyword>
<evidence type="ECO:0000256" key="6">
    <source>
        <dbReference type="PROSITE-ProRule" id="PRU00175"/>
    </source>
</evidence>
<organism evidence="8 9">
    <name type="scientific">Oldenlandia corymbosa var. corymbosa</name>
    <dbReference type="NCBI Taxonomy" id="529605"/>
    <lineage>
        <taxon>Eukaryota</taxon>
        <taxon>Viridiplantae</taxon>
        <taxon>Streptophyta</taxon>
        <taxon>Embryophyta</taxon>
        <taxon>Tracheophyta</taxon>
        <taxon>Spermatophyta</taxon>
        <taxon>Magnoliopsida</taxon>
        <taxon>eudicotyledons</taxon>
        <taxon>Gunneridae</taxon>
        <taxon>Pentapetalae</taxon>
        <taxon>asterids</taxon>
        <taxon>lamiids</taxon>
        <taxon>Gentianales</taxon>
        <taxon>Rubiaceae</taxon>
        <taxon>Rubioideae</taxon>
        <taxon>Spermacoceae</taxon>
        <taxon>Hedyotis-Oldenlandia complex</taxon>
        <taxon>Oldenlandia</taxon>
    </lineage>
</organism>
<accession>A0AAV1BVS5</accession>
<dbReference type="PANTHER" id="PTHR45969">
    <property type="entry name" value="RING ZINC FINGER PROTEIN-RELATED"/>
    <property type="match status" value="1"/>
</dbReference>
<keyword evidence="2" id="KW-0479">Metal-binding</keyword>
<evidence type="ECO:0000313" key="9">
    <source>
        <dbReference type="Proteomes" id="UP001161247"/>
    </source>
</evidence>
<dbReference type="GO" id="GO:0016567">
    <property type="term" value="P:protein ubiquitination"/>
    <property type="evidence" value="ECO:0007669"/>
    <property type="project" value="TreeGrafter"/>
</dbReference>
<comment type="caution">
    <text evidence="8">The sequence shown here is derived from an EMBL/GenBank/DDBJ whole genome shotgun (WGS) entry which is preliminary data.</text>
</comment>
<evidence type="ECO:0000313" key="8">
    <source>
        <dbReference type="EMBL" id="CAI9086988.1"/>
    </source>
</evidence>
<dbReference type="Proteomes" id="UP001161247">
    <property type="component" value="Unassembled WGS sequence"/>
</dbReference>
<dbReference type="AlphaFoldDB" id="A0AAV1BVS5"/>
<keyword evidence="5" id="KW-0862">Zinc</keyword>
<evidence type="ECO:0000256" key="2">
    <source>
        <dbReference type="ARBA" id="ARBA00022723"/>
    </source>
</evidence>
<evidence type="ECO:0000256" key="3">
    <source>
        <dbReference type="ARBA" id="ARBA00022771"/>
    </source>
</evidence>
<dbReference type="InterPro" id="IPR001841">
    <property type="entry name" value="Znf_RING"/>
</dbReference>
<dbReference type="SUPFAM" id="SSF57850">
    <property type="entry name" value="RING/U-box"/>
    <property type="match status" value="1"/>
</dbReference>
<feature type="domain" description="RING-type" evidence="7">
    <location>
        <begin position="54"/>
        <end position="107"/>
    </location>
</feature>
<evidence type="ECO:0000256" key="5">
    <source>
        <dbReference type="ARBA" id="ARBA00022833"/>
    </source>
</evidence>
<gene>
    <name evidence="8" type="ORF">OLC1_LOCUS24941</name>
</gene>
<dbReference type="EMBL" id="CATKSE010000001">
    <property type="protein sequence ID" value="CAI9086988.1"/>
    <property type="molecule type" value="Genomic_DNA"/>
</dbReference>
<name>A0AAV1BVS5_OLDCO</name>
<reference evidence="8" key="1">
    <citation type="submission" date="2023-03" db="EMBL/GenBank/DDBJ databases">
        <authorList>
            <person name="Julca I."/>
        </authorList>
    </citation>
    <scope>NUCLEOTIDE SEQUENCE</scope>
</reference>
<dbReference type="PROSITE" id="PS50089">
    <property type="entry name" value="ZF_RING_2"/>
    <property type="match status" value="1"/>
</dbReference>